<dbReference type="Gene3D" id="3.30.1540.10">
    <property type="entry name" value="formyl-coa transferase, domain 3"/>
    <property type="match status" value="1"/>
</dbReference>
<dbReference type="GO" id="GO:0016740">
    <property type="term" value="F:transferase activity"/>
    <property type="evidence" value="ECO:0007669"/>
    <property type="project" value="UniProtKB-KW"/>
</dbReference>
<dbReference type="Gene3D" id="3.40.50.10540">
    <property type="entry name" value="Crotonobetainyl-coa:carnitine coa-transferase, domain 1"/>
    <property type="match status" value="1"/>
</dbReference>
<dbReference type="InterPro" id="IPR023606">
    <property type="entry name" value="CoA-Trfase_III_dom_1_sf"/>
</dbReference>
<evidence type="ECO:0000256" key="1">
    <source>
        <dbReference type="ARBA" id="ARBA00022679"/>
    </source>
</evidence>
<dbReference type="Pfam" id="PF02515">
    <property type="entry name" value="CoA_transf_3"/>
    <property type="match status" value="1"/>
</dbReference>
<dbReference type="Proteomes" id="UP000599523">
    <property type="component" value="Unassembled WGS sequence"/>
</dbReference>
<dbReference type="InterPro" id="IPR003673">
    <property type="entry name" value="CoA-Trfase_fam_III"/>
</dbReference>
<proteinExistence type="predicted"/>
<sequence length="399" mass="42654">MTQPAKPLAGLKVVELGTLIAGPFASRILAEFGAEVIKIESPDGGDPLRKWRKLYEGTSLWWYVQSRNKRSVTVNLKHPEGVEVVRRLVAEADIVVENFRPGVLEKLGLGWEALSTINPGLIMVRLSGFGQSGPMAGQPGFGAIGESMGGLRYVTGFPDRPPVKTGISIGDSIAALWGVIGALMALRHREVAGGKGQVVDVALYEAVFSMMESLVPEFDVFGFVRERTGNIMPGITPSNTHTTRDGKHVAIGANGDAIFRRLMLAMDRADLADDPTLTDNAGRDARRDEIYALIDAWVAGRDEADALAALAAAEVPASRVFSVADMFADPQFLARQMLEQVTLPGGQPCRIPGIVPKLSETPGGTEWLGPALGEHTDEVLSALGYEPHQIAALRAAGTV</sequence>
<dbReference type="InterPro" id="IPR044855">
    <property type="entry name" value="CoA-Trfase_III_dom3_sf"/>
</dbReference>
<dbReference type="RefSeq" id="WP_168989549.1">
    <property type="nucleotide sequence ID" value="NZ_CAWPHM010000081.1"/>
</dbReference>
<reference evidence="2" key="1">
    <citation type="submission" date="2019-12" db="EMBL/GenBank/DDBJ databases">
        <title>Comparative genomics gives insights into the taxonomy of the Azoarcus-Aromatoleum group and reveals separate origins of nif in the plant-associated Azoarcus and non-plant-associated Aromatoleum sub-groups.</title>
        <authorList>
            <person name="Lafos M."/>
            <person name="Maluk M."/>
            <person name="Batista M."/>
            <person name="Junghare M."/>
            <person name="Carmona M."/>
            <person name="Faoro H."/>
            <person name="Cruz L.M."/>
            <person name="Battistoni F."/>
            <person name="De Souza E."/>
            <person name="Pedrosa F."/>
            <person name="Chen W.-M."/>
            <person name="Poole P.S."/>
            <person name="Dixon R.A."/>
            <person name="James E.K."/>
        </authorList>
    </citation>
    <scope>NUCLEOTIDE SEQUENCE</scope>
    <source>
        <strain evidence="2">NSC3</strain>
    </source>
</reference>
<dbReference type="PANTHER" id="PTHR48228">
    <property type="entry name" value="SUCCINYL-COA--D-CITRAMALATE COA-TRANSFERASE"/>
    <property type="match status" value="1"/>
</dbReference>
<dbReference type="SUPFAM" id="SSF89796">
    <property type="entry name" value="CoA-transferase family III (CaiB/BaiF)"/>
    <property type="match status" value="1"/>
</dbReference>
<dbReference type="InterPro" id="IPR050509">
    <property type="entry name" value="CoA-transferase_III"/>
</dbReference>
<gene>
    <name evidence="2" type="ORF">GPA21_18370</name>
</gene>
<organism evidence="2 3">
    <name type="scientific">Azoarcus taiwanensis</name>
    <dbReference type="NCBI Taxonomy" id="666964"/>
    <lineage>
        <taxon>Bacteria</taxon>
        <taxon>Pseudomonadati</taxon>
        <taxon>Pseudomonadota</taxon>
        <taxon>Betaproteobacteria</taxon>
        <taxon>Rhodocyclales</taxon>
        <taxon>Zoogloeaceae</taxon>
        <taxon>Azoarcus</taxon>
    </lineage>
</organism>
<comment type="caution">
    <text evidence="2">The sequence shown here is derived from an EMBL/GenBank/DDBJ whole genome shotgun (WGS) entry which is preliminary data.</text>
</comment>
<protein>
    <submittedName>
        <fullName evidence="2">CoA transferase</fullName>
    </submittedName>
</protein>
<dbReference type="AlphaFoldDB" id="A0A972FHN1"/>
<keyword evidence="3" id="KW-1185">Reference proteome</keyword>
<evidence type="ECO:0000313" key="3">
    <source>
        <dbReference type="Proteomes" id="UP000599523"/>
    </source>
</evidence>
<dbReference type="PANTHER" id="PTHR48228:SF6">
    <property type="entry name" value="L-CARNITINE COA-TRANSFERASE"/>
    <property type="match status" value="1"/>
</dbReference>
<accession>A0A972FHN1</accession>
<name>A0A972FHN1_9RHOO</name>
<evidence type="ECO:0000313" key="2">
    <source>
        <dbReference type="EMBL" id="NMG04920.1"/>
    </source>
</evidence>
<dbReference type="EMBL" id="WTVM01000173">
    <property type="protein sequence ID" value="NMG04920.1"/>
    <property type="molecule type" value="Genomic_DNA"/>
</dbReference>
<keyword evidence="1 2" id="KW-0808">Transferase</keyword>